<reference evidence="2" key="1">
    <citation type="submission" date="2023-03" db="EMBL/GenBank/DDBJ databases">
        <title>Massive genome expansion in bonnet fungi (Mycena s.s.) driven by repeated elements and novel gene families across ecological guilds.</title>
        <authorList>
            <consortium name="Lawrence Berkeley National Laboratory"/>
            <person name="Harder C.B."/>
            <person name="Miyauchi S."/>
            <person name="Viragh M."/>
            <person name="Kuo A."/>
            <person name="Thoen E."/>
            <person name="Andreopoulos B."/>
            <person name="Lu D."/>
            <person name="Skrede I."/>
            <person name="Drula E."/>
            <person name="Henrissat B."/>
            <person name="Morin E."/>
            <person name="Kohler A."/>
            <person name="Barry K."/>
            <person name="LaButti K."/>
            <person name="Morin E."/>
            <person name="Salamov A."/>
            <person name="Lipzen A."/>
            <person name="Mereny Z."/>
            <person name="Hegedus B."/>
            <person name="Baldrian P."/>
            <person name="Stursova M."/>
            <person name="Weitz H."/>
            <person name="Taylor A."/>
            <person name="Grigoriev I.V."/>
            <person name="Nagy L.G."/>
            <person name="Martin F."/>
            <person name="Kauserud H."/>
        </authorList>
    </citation>
    <scope>NUCLEOTIDE SEQUENCE</scope>
    <source>
        <strain evidence="2">CBHHK200</strain>
    </source>
</reference>
<protein>
    <submittedName>
        <fullName evidence="2">Uncharacterized protein</fullName>
    </submittedName>
</protein>
<feature type="region of interest" description="Disordered" evidence="1">
    <location>
        <begin position="108"/>
        <end position="130"/>
    </location>
</feature>
<gene>
    <name evidence="2" type="ORF">C8F04DRAFT_1396744</name>
</gene>
<name>A0AAD6SV41_9AGAR</name>
<dbReference type="EMBL" id="JARJCM010000074">
    <property type="protein sequence ID" value="KAJ7032337.1"/>
    <property type="molecule type" value="Genomic_DNA"/>
</dbReference>
<dbReference type="AlphaFoldDB" id="A0AAD6SV41"/>
<evidence type="ECO:0000313" key="3">
    <source>
        <dbReference type="Proteomes" id="UP001218188"/>
    </source>
</evidence>
<comment type="caution">
    <text evidence="2">The sequence shown here is derived from an EMBL/GenBank/DDBJ whole genome shotgun (WGS) entry which is preliminary data.</text>
</comment>
<evidence type="ECO:0000256" key="1">
    <source>
        <dbReference type="SAM" id="MobiDB-lite"/>
    </source>
</evidence>
<organism evidence="2 3">
    <name type="scientific">Mycena alexandri</name>
    <dbReference type="NCBI Taxonomy" id="1745969"/>
    <lineage>
        <taxon>Eukaryota</taxon>
        <taxon>Fungi</taxon>
        <taxon>Dikarya</taxon>
        <taxon>Basidiomycota</taxon>
        <taxon>Agaricomycotina</taxon>
        <taxon>Agaricomycetes</taxon>
        <taxon>Agaricomycetidae</taxon>
        <taxon>Agaricales</taxon>
        <taxon>Marasmiineae</taxon>
        <taxon>Mycenaceae</taxon>
        <taxon>Mycena</taxon>
    </lineage>
</organism>
<evidence type="ECO:0000313" key="2">
    <source>
        <dbReference type="EMBL" id="KAJ7032337.1"/>
    </source>
</evidence>
<sequence length="226" mass="24743">MREQLRYTQSKHFWHFSHLRAQCAHGPGVQLAEDVAEYDRVDLRARADAQRGIEACSFASASAHGRARGTSTPLQYWHFPLPWATGQAAPDTPARCRYPATPASALPAHRGTHAAGESRTPVAASAPPRAVGKRLRLRQIPYRGVAGDTSCNRPTSAHRAEDLAPNYSARASACGRPRYWPRQPPRWSAHRRGLMPPLLRPAPGLPPAMGNPIAAADTWSSSRLLE</sequence>
<keyword evidence="3" id="KW-1185">Reference proteome</keyword>
<dbReference type="Proteomes" id="UP001218188">
    <property type="component" value="Unassembled WGS sequence"/>
</dbReference>
<proteinExistence type="predicted"/>
<accession>A0AAD6SV41</accession>